<evidence type="ECO:0000313" key="3">
    <source>
        <dbReference type="Proteomes" id="UP001219518"/>
    </source>
</evidence>
<evidence type="ECO:0000256" key="1">
    <source>
        <dbReference type="SAM" id="Phobius"/>
    </source>
</evidence>
<reference evidence="2" key="1">
    <citation type="submission" date="2021-07" db="EMBL/GenBank/DDBJ databases">
        <authorList>
            <person name="Catto M.A."/>
            <person name="Jacobson A."/>
            <person name="Kennedy G."/>
            <person name="Labadie P."/>
            <person name="Hunt B.G."/>
            <person name="Srinivasan R."/>
        </authorList>
    </citation>
    <scope>NUCLEOTIDE SEQUENCE</scope>
    <source>
        <strain evidence="2">PL_HMW_Pooled</strain>
        <tissue evidence="2">Head</tissue>
    </source>
</reference>
<dbReference type="Proteomes" id="UP001219518">
    <property type="component" value="Unassembled WGS sequence"/>
</dbReference>
<keyword evidence="1" id="KW-0472">Membrane</keyword>
<feature type="transmembrane region" description="Helical" evidence="1">
    <location>
        <begin position="50"/>
        <end position="70"/>
    </location>
</feature>
<sequence length="71" mass="7573">MIGLCAAFMCRFSFSLQPICGILGTAILQFCAGHLIVSTLSESCLSVFDLFKLLPACCFGSILLTACLSFN</sequence>
<keyword evidence="1" id="KW-0812">Transmembrane</keyword>
<protein>
    <submittedName>
        <fullName evidence="2">Uncharacterized protein</fullName>
    </submittedName>
</protein>
<organism evidence="2 3">
    <name type="scientific">Frankliniella fusca</name>
    <dbReference type="NCBI Taxonomy" id="407009"/>
    <lineage>
        <taxon>Eukaryota</taxon>
        <taxon>Metazoa</taxon>
        <taxon>Ecdysozoa</taxon>
        <taxon>Arthropoda</taxon>
        <taxon>Hexapoda</taxon>
        <taxon>Insecta</taxon>
        <taxon>Pterygota</taxon>
        <taxon>Neoptera</taxon>
        <taxon>Paraneoptera</taxon>
        <taxon>Thysanoptera</taxon>
        <taxon>Terebrantia</taxon>
        <taxon>Thripoidea</taxon>
        <taxon>Thripidae</taxon>
        <taxon>Frankliniella</taxon>
    </lineage>
</organism>
<gene>
    <name evidence="2" type="ORF">KUF71_007293</name>
</gene>
<dbReference type="EMBL" id="JAHWGI010000801">
    <property type="protein sequence ID" value="KAK3917861.1"/>
    <property type="molecule type" value="Genomic_DNA"/>
</dbReference>
<comment type="caution">
    <text evidence="2">The sequence shown here is derived from an EMBL/GenBank/DDBJ whole genome shotgun (WGS) entry which is preliminary data.</text>
</comment>
<accession>A0AAE1HAP0</accession>
<dbReference type="AlphaFoldDB" id="A0AAE1HAP0"/>
<keyword evidence="1" id="KW-1133">Transmembrane helix</keyword>
<evidence type="ECO:0000313" key="2">
    <source>
        <dbReference type="EMBL" id="KAK3917861.1"/>
    </source>
</evidence>
<keyword evidence="3" id="KW-1185">Reference proteome</keyword>
<feature type="transmembrane region" description="Helical" evidence="1">
    <location>
        <begin position="12"/>
        <end position="38"/>
    </location>
</feature>
<reference evidence="2" key="2">
    <citation type="journal article" date="2023" name="BMC Genomics">
        <title>Pest status, molecular evolution, and epigenetic factors derived from the genome assembly of Frankliniella fusca, a thysanopteran phytovirus vector.</title>
        <authorList>
            <person name="Catto M.A."/>
            <person name="Labadie P.E."/>
            <person name="Jacobson A.L."/>
            <person name="Kennedy G.G."/>
            <person name="Srinivasan R."/>
            <person name="Hunt B.G."/>
        </authorList>
    </citation>
    <scope>NUCLEOTIDE SEQUENCE</scope>
    <source>
        <strain evidence="2">PL_HMW_Pooled</strain>
    </source>
</reference>
<name>A0AAE1HAP0_9NEOP</name>
<proteinExistence type="predicted"/>